<dbReference type="Proteomes" id="UP001211907">
    <property type="component" value="Unassembled WGS sequence"/>
</dbReference>
<evidence type="ECO:0000313" key="1">
    <source>
        <dbReference type="EMBL" id="KAJ3109586.1"/>
    </source>
</evidence>
<organism evidence="1 2">
    <name type="scientific">Physocladia obscura</name>
    <dbReference type="NCBI Taxonomy" id="109957"/>
    <lineage>
        <taxon>Eukaryota</taxon>
        <taxon>Fungi</taxon>
        <taxon>Fungi incertae sedis</taxon>
        <taxon>Chytridiomycota</taxon>
        <taxon>Chytridiomycota incertae sedis</taxon>
        <taxon>Chytridiomycetes</taxon>
        <taxon>Chytridiales</taxon>
        <taxon>Chytriomycetaceae</taxon>
        <taxon>Physocladia</taxon>
    </lineage>
</organism>
<accession>A0AAD5SU67</accession>
<gene>
    <name evidence="1" type="ORF">HK100_003277</name>
</gene>
<proteinExistence type="predicted"/>
<dbReference type="SUPFAM" id="SSF48403">
    <property type="entry name" value="Ankyrin repeat"/>
    <property type="match status" value="1"/>
</dbReference>
<comment type="caution">
    <text evidence="1">The sequence shown here is derived from an EMBL/GenBank/DDBJ whole genome shotgun (WGS) entry which is preliminary data.</text>
</comment>
<reference evidence="1" key="1">
    <citation type="submission" date="2020-05" db="EMBL/GenBank/DDBJ databases">
        <title>Phylogenomic resolution of chytrid fungi.</title>
        <authorList>
            <person name="Stajich J.E."/>
            <person name="Amses K."/>
            <person name="Simmons R."/>
            <person name="Seto K."/>
            <person name="Myers J."/>
            <person name="Bonds A."/>
            <person name="Quandt C.A."/>
            <person name="Barry K."/>
            <person name="Liu P."/>
            <person name="Grigoriev I."/>
            <person name="Longcore J.E."/>
            <person name="James T.Y."/>
        </authorList>
    </citation>
    <scope>NUCLEOTIDE SEQUENCE</scope>
    <source>
        <strain evidence="1">JEL0513</strain>
    </source>
</reference>
<evidence type="ECO:0000313" key="2">
    <source>
        <dbReference type="Proteomes" id="UP001211907"/>
    </source>
</evidence>
<dbReference type="AlphaFoldDB" id="A0AAD5SU67"/>
<sequence>MNEEIIGLIEINSKGIRKSGQCFHHLAVGYYYGDHPKQPVHIIRLLIKLSADVNLKNKAGEAALDIAVAGGPFCCENVVIL</sequence>
<keyword evidence="2" id="KW-1185">Reference proteome</keyword>
<feature type="non-terminal residue" evidence="1">
    <location>
        <position position="81"/>
    </location>
</feature>
<name>A0AAD5SU67_9FUNG</name>
<protein>
    <submittedName>
        <fullName evidence="1">Uncharacterized protein</fullName>
    </submittedName>
</protein>
<dbReference type="EMBL" id="JADGJH010001805">
    <property type="protein sequence ID" value="KAJ3109586.1"/>
    <property type="molecule type" value="Genomic_DNA"/>
</dbReference>
<dbReference type="InterPro" id="IPR036770">
    <property type="entry name" value="Ankyrin_rpt-contain_sf"/>
</dbReference>
<dbReference type="Gene3D" id="1.25.40.20">
    <property type="entry name" value="Ankyrin repeat-containing domain"/>
    <property type="match status" value="1"/>
</dbReference>